<dbReference type="InterPro" id="IPR041177">
    <property type="entry name" value="GEN1_C"/>
</dbReference>
<feature type="region of interest" description="Disordered" evidence="3">
    <location>
        <begin position="167"/>
        <end position="192"/>
    </location>
</feature>
<feature type="region of interest" description="Disordered" evidence="3">
    <location>
        <begin position="549"/>
        <end position="611"/>
    </location>
</feature>
<dbReference type="Pfam" id="PF18380">
    <property type="entry name" value="GEN1_C"/>
    <property type="match status" value="1"/>
</dbReference>
<feature type="domain" description="XPG-I" evidence="4">
    <location>
        <begin position="112"/>
        <end position="187"/>
    </location>
</feature>
<dbReference type="Proteomes" id="UP000009131">
    <property type="component" value="Unassembled WGS sequence"/>
</dbReference>
<dbReference type="Pfam" id="PF00867">
    <property type="entry name" value="XPG_I"/>
    <property type="match status" value="1"/>
</dbReference>
<organism evidence="6 7">
    <name type="scientific">Mixia osmundae (strain CBS 9802 / IAM 14324 / JCM 22182 / KY 12970)</name>
    <dbReference type="NCBI Taxonomy" id="764103"/>
    <lineage>
        <taxon>Eukaryota</taxon>
        <taxon>Fungi</taxon>
        <taxon>Dikarya</taxon>
        <taxon>Basidiomycota</taxon>
        <taxon>Pucciniomycotina</taxon>
        <taxon>Mixiomycetes</taxon>
        <taxon>Mixiales</taxon>
        <taxon>Mixiaceae</taxon>
        <taxon>Mixia</taxon>
    </lineage>
</organism>
<dbReference type="Gene3D" id="3.40.50.1010">
    <property type="entry name" value="5'-nuclease"/>
    <property type="match status" value="2"/>
</dbReference>
<dbReference type="EMBL" id="BABT02000068">
    <property type="protein sequence ID" value="GAA95947.1"/>
    <property type="molecule type" value="Genomic_DNA"/>
</dbReference>
<evidence type="ECO:0008006" key="8">
    <source>
        <dbReference type="Google" id="ProtNLM"/>
    </source>
</evidence>
<evidence type="ECO:0000259" key="5">
    <source>
        <dbReference type="SMART" id="SM00485"/>
    </source>
</evidence>
<dbReference type="InterPro" id="IPR006086">
    <property type="entry name" value="XPG-I_dom"/>
</dbReference>
<sequence>MGVAGLWDLIRPAGQVKAWSAMTFEAFESTDLRALTLGIDASIWAFHANFSQGRTHPELRMHFFRLARLLRSGAKCLFVFDGPHKPTWKRGQRVGTQSTNTLVARALQAMIVAFGFEWIVAPGEAEAELAYLNSSGTIDAIMTDDVDAFVFGAHLIWRNWGTNLSGKDAKGKQIRTNHSSVTPDAEDDEPTKVTRNDDHHVTVYSAERVLLKAGLDRDDMILIALLCGGDYDTAGLLKCGPTVAAGLTRCGYGKELMCIIKDSKTAELSEGMKHWRERLQTELRTNASGELGRRYKVLADSITPTFPRMDVLMHYVRPATTACSEFASFRRDITWTRAPDIEAIVRLCVAKESQQGFEWTHHELLKYLSGNVYPGLIMHELRLSALELPTLAACSSASATTPLTPSRKLARQLDTLGLATPKKAKPVSWLLSKTCRKIVRTRKHHSTDDTLEYRVEIDPSYFVEQVKANLTTPDPNLDAYRLRKAKLAEKNEAARAYEQAMAGAEASPSKTRKATGEDFDADAICLVWLPQMALRLGYPALVEAYEEAQATKAQRSPSKKDKQTKKKETMKQTTLPGSIFAPKLDRTSSSESSSSNVRPSAKPTASNVLAEQDTDSDIEIIGAPVRKSPIKVRQRSLTLDSMRVAPGSPSKSPRKSSKQTSPHKAASVAVVSDSDESLPDLPVFKFAPQSKTAAKPPISASTLAQARTRKTSGTRKEIAKAGHVIELSSD</sequence>
<dbReference type="InParanoid" id="G7DZD7"/>
<dbReference type="InterPro" id="IPR037316">
    <property type="entry name" value="Yen1_H3TH"/>
</dbReference>
<proteinExistence type="predicted"/>
<dbReference type="PANTHER" id="PTHR11081:SF75">
    <property type="entry name" value="ENDONUCLEASE, PUTATIVE (AFU_ORTHOLOGUE AFUA_3G13260)-RELATED"/>
    <property type="match status" value="1"/>
</dbReference>
<dbReference type="GO" id="GO:0008821">
    <property type="term" value="F:crossover junction DNA endonuclease activity"/>
    <property type="evidence" value="ECO:0007669"/>
    <property type="project" value="InterPro"/>
</dbReference>
<feature type="region of interest" description="Disordered" evidence="3">
    <location>
        <begin position="630"/>
        <end position="673"/>
    </location>
</feature>
<dbReference type="OMA" id="AWIPETV"/>
<dbReference type="CDD" id="cd09870">
    <property type="entry name" value="PIN_YEN1"/>
    <property type="match status" value="1"/>
</dbReference>
<dbReference type="InterPro" id="IPR006085">
    <property type="entry name" value="XPG_DNA_repair_N"/>
</dbReference>
<dbReference type="RefSeq" id="XP_014571187.1">
    <property type="nucleotide sequence ID" value="XM_014715701.1"/>
</dbReference>
<dbReference type="AlphaFoldDB" id="G7DZD7"/>
<dbReference type="SMART" id="SM00484">
    <property type="entry name" value="XPGI"/>
    <property type="match status" value="1"/>
</dbReference>
<keyword evidence="1" id="KW-0540">Nuclease</keyword>
<comment type="caution">
    <text evidence="6">The sequence shown here is derived from an EMBL/GenBank/DDBJ whole genome shotgun (WGS) entry which is preliminary data.</text>
</comment>
<dbReference type="PANTHER" id="PTHR11081">
    <property type="entry name" value="FLAP ENDONUCLEASE FAMILY MEMBER"/>
    <property type="match status" value="1"/>
</dbReference>
<protein>
    <recommendedName>
        <fullName evidence="8">XPG-I domain-containing protein</fullName>
    </recommendedName>
</protein>
<name>G7DZD7_MIXOS</name>
<feature type="compositionally biased region" description="Low complexity" evidence="3">
    <location>
        <begin position="658"/>
        <end position="672"/>
    </location>
</feature>
<dbReference type="SUPFAM" id="SSF47807">
    <property type="entry name" value="5' to 3' exonuclease, C-terminal subdomain"/>
    <property type="match status" value="1"/>
</dbReference>
<dbReference type="Pfam" id="PF00752">
    <property type="entry name" value="XPG_N"/>
    <property type="match status" value="1"/>
</dbReference>
<dbReference type="PRINTS" id="PR00853">
    <property type="entry name" value="XPGRADSUPER"/>
</dbReference>
<dbReference type="HOGENOM" id="CLU_007575_1_1_1"/>
<dbReference type="OrthoDB" id="2959108at2759"/>
<keyword evidence="7" id="KW-1185">Reference proteome</keyword>
<evidence type="ECO:0000256" key="1">
    <source>
        <dbReference type="ARBA" id="ARBA00022722"/>
    </source>
</evidence>
<dbReference type="InterPro" id="IPR006084">
    <property type="entry name" value="XPG/Rad2"/>
</dbReference>
<dbReference type="CDD" id="cd09906">
    <property type="entry name" value="H3TH_YEN1"/>
    <property type="match status" value="1"/>
</dbReference>
<dbReference type="InterPro" id="IPR029060">
    <property type="entry name" value="PIN-like_dom_sf"/>
</dbReference>
<gene>
    <name evidence="6" type="primary">Mo02605</name>
    <name evidence="6" type="ORF">E5Q_02605</name>
</gene>
<evidence type="ECO:0000313" key="7">
    <source>
        <dbReference type="Proteomes" id="UP000009131"/>
    </source>
</evidence>
<dbReference type="GO" id="GO:0006281">
    <property type="term" value="P:DNA repair"/>
    <property type="evidence" value="ECO:0007669"/>
    <property type="project" value="UniProtKB-ARBA"/>
</dbReference>
<feature type="region of interest" description="Disordered" evidence="3">
    <location>
        <begin position="688"/>
        <end position="730"/>
    </location>
</feature>
<dbReference type="GO" id="GO:0017108">
    <property type="term" value="F:5'-flap endonuclease activity"/>
    <property type="evidence" value="ECO:0007669"/>
    <property type="project" value="TreeGrafter"/>
</dbReference>
<dbReference type="eggNOG" id="KOG2519">
    <property type="taxonomic scope" value="Eukaryota"/>
</dbReference>
<reference evidence="6 7" key="2">
    <citation type="journal article" date="2012" name="Open Biol.">
        <title>Characteristics of nucleosomes and linker DNA regions on the genome of the basidiomycete Mixia osmundae revealed by mono- and dinucleosome mapping.</title>
        <authorList>
            <person name="Nishida H."/>
            <person name="Kondo S."/>
            <person name="Matsumoto T."/>
            <person name="Suzuki Y."/>
            <person name="Yoshikawa H."/>
            <person name="Taylor T.D."/>
            <person name="Sugiyama J."/>
        </authorList>
    </citation>
    <scope>NUCLEOTIDE SEQUENCE [LARGE SCALE GENOMIC DNA]</scope>
    <source>
        <strain evidence="7">CBS 9802 / IAM 14324 / JCM 22182 / KY 12970</strain>
    </source>
</reference>
<evidence type="ECO:0000256" key="2">
    <source>
        <dbReference type="ARBA" id="ARBA00022801"/>
    </source>
</evidence>
<dbReference type="InterPro" id="IPR036279">
    <property type="entry name" value="5-3_exonuclease_C_sf"/>
</dbReference>
<dbReference type="SMART" id="SM00485">
    <property type="entry name" value="XPGN"/>
    <property type="match status" value="1"/>
</dbReference>
<reference evidence="6 7" key="1">
    <citation type="journal article" date="2011" name="J. Gen. Appl. Microbiol.">
        <title>Draft genome sequencing of the enigmatic basidiomycete Mixia osmundae.</title>
        <authorList>
            <person name="Nishida H."/>
            <person name="Nagatsuka Y."/>
            <person name="Sugiyama J."/>
        </authorList>
    </citation>
    <scope>NUCLEOTIDE SEQUENCE [LARGE SCALE GENOMIC DNA]</scope>
    <source>
        <strain evidence="7">CBS 9802 / IAM 14324 / JCM 22182 / KY 12970</strain>
    </source>
</reference>
<keyword evidence="2" id="KW-0378">Hydrolase</keyword>
<feature type="domain" description="XPG N-terminal" evidence="5">
    <location>
        <begin position="1"/>
        <end position="100"/>
    </location>
</feature>
<accession>G7DZD7</accession>
<dbReference type="SUPFAM" id="SSF88723">
    <property type="entry name" value="PIN domain-like"/>
    <property type="match status" value="1"/>
</dbReference>
<evidence type="ECO:0000256" key="3">
    <source>
        <dbReference type="SAM" id="MobiDB-lite"/>
    </source>
</evidence>
<evidence type="ECO:0000259" key="4">
    <source>
        <dbReference type="SMART" id="SM00484"/>
    </source>
</evidence>
<dbReference type="STRING" id="764103.G7DZD7"/>
<feature type="compositionally biased region" description="Basic and acidic residues" evidence="3">
    <location>
        <begin position="558"/>
        <end position="570"/>
    </location>
</feature>
<evidence type="ECO:0000313" key="6">
    <source>
        <dbReference type="EMBL" id="GAA95947.1"/>
    </source>
</evidence>